<feature type="domain" description="Origin recognition complex subunit 3 winged helix C-terminal" evidence="7">
    <location>
        <begin position="644"/>
        <end position="752"/>
    </location>
</feature>
<reference evidence="9" key="3">
    <citation type="submission" date="2025-08" db="UniProtKB">
        <authorList>
            <consortium name="RefSeq"/>
        </authorList>
    </citation>
    <scope>IDENTIFICATION</scope>
    <source>
        <strain evidence="9">NI907</strain>
    </source>
</reference>
<dbReference type="RefSeq" id="XP_030984741.1">
    <property type="nucleotide sequence ID" value="XM_031124965.1"/>
</dbReference>
<keyword evidence="5" id="KW-0539">Nucleus</keyword>
<organism evidence="8 9">
    <name type="scientific">Pyricularia grisea</name>
    <name type="common">Crabgrass-specific blast fungus</name>
    <name type="synonym">Magnaporthe grisea</name>
    <dbReference type="NCBI Taxonomy" id="148305"/>
    <lineage>
        <taxon>Eukaryota</taxon>
        <taxon>Fungi</taxon>
        <taxon>Dikarya</taxon>
        <taxon>Ascomycota</taxon>
        <taxon>Pezizomycotina</taxon>
        <taxon>Sordariomycetes</taxon>
        <taxon>Sordariomycetidae</taxon>
        <taxon>Magnaporthales</taxon>
        <taxon>Pyriculariaceae</taxon>
        <taxon>Pyricularia</taxon>
    </lineage>
</organism>
<dbReference type="KEGG" id="pgri:PgNI_04924"/>
<dbReference type="Pfam" id="PF07034">
    <property type="entry name" value="ORC3_N"/>
    <property type="match status" value="1"/>
</dbReference>
<protein>
    <recommendedName>
        <fullName evidence="10">Origin recognition complex subunit</fullName>
    </recommendedName>
</protein>
<dbReference type="InterPro" id="IPR045667">
    <property type="entry name" value="ORC3_N"/>
</dbReference>
<sequence>MASVLDEEEHQTAYIFTPLEEAAAASSTPRPTKRRKVGSLAASGTLKHDGAATAAAPLNGDANASASLFVPLLGGAEPAECVAARAALFEASWARVDGAVQRVLREANASTLEQVCGFVDQHSGAGTTSRSSDDDGIPAAFIVTGPNVSSQDLLFSQLDERLRADGGGAGFVRVGSGEAANLKAVLKKIIRGVCACRPGEGEAGDDDLELVTASSRRKYLDYDLEALHVFLKSTQNQQQEDSSSTPSGGRYSRRVCVAFEDSEGFDSGLLSDLIALMSSWRDRIRFVLLFGVGTSVELLQARLLRSTHRQLRGAQFDVVRTSTILDQVVRACLEQADAGVVLGPAFLAALLERQVEHVASVQMFVNSVKFAYMCHFYANPLSVLLADGQENLVRPEHVEAVRNLGSFRDEVEDAVDEGGSRLAHARSLLEDDDYLRSQIQEHMIKRRVWVRKLSRSLQLIVDGGLTTTEFTSLYVSALANGLDLAARQVGVIDTIRAMSPEELIAALEKLLSLVKDEVSDGAQPSDKETVGSESSATLLTQSLDTIRRLQARADDNDTTLRSKYSTQGRILRTTVVAQKVQLSRDTAALTEDDKEYSDVMDRLTDHLVAALSCQAADELFLHEAWLYDSDTPHGAVFVPTPGVTTERALARPHDYLACSCCPANGGLGPTLPAASILYHLYQEAGPLINMADLWTAFSALIVGEEDDADDDECKHKERNALVLFYRGLAELRAMGFVQSTKKKEDHIAKLKWL</sequence>
<evidence type="ECO:0000256" key="3">
    <source>
        <dbReference type="ARBA" id="ARBA00022705"/>
    </source>
</evidence>
<dbReference type="Proteomes" id="UP000515153">
    <property type="component" value="Unplaced"/>
</dbReference>
<dbReference type="PANTHER" id="PTHR12748">
    <property type="entry name" value="ORIGIN RECOGNITION COMPLEX SUBUNIT 3"/>
    <property type="match status" value="1"/>
</dbReference>
<dbReference type="GO" id="GO:0003688">
    <property type="term" value="F:DNA replication origin binding"/>
    <property type="evidence" value="ECO:0007669"/>
    <property type="project" value="TreeGrafter"/>
</dbReference>
<evidence type="ECO:0000256" key="2">
    <source>
        <dbReference type="ARBA" id="ARBA00010977"/>
    </source>
</evidence>
<evidence type="ECO:0000259" key="7">
    <source>
        <dbReference type="Pfam" id="PF18137"/>
    </source>
</evidence>
<comment type="similarity">
    <text evidence="2">Belongs to the ORC3 family.</text>
</comment>
<keyword evidence="8" id="KW-1185">Reference proteome</keyword>
<evidence type="ECO:0000259" key="6">
    <source>
        <dbReference type="Pfam" id="PF07034"/>
    </source>
</evidence>
<dbReference type="InterPro" id="IPR040855">
    <property type="entry name" value="ORC_WH_C"/>
</dbReference>
<gene>
    <name evidence="9" type="ORF">PgNI_04924</name>
</gene>
<accession>A0A6P8BC71</accession>
<reference evidence="9" key="2">
    <citation type="submission" date="2019-10" db="EMBL/GenBank/DDBJ databases">
        <authorList>
            <consortium name="NCBI Genome Project"/>
        </authorList>
    </citation>
    <scope>NUCLEOTIDE SEQUENCE</scope>
    <source>
        <strain evidence="9">NI907</strain>
    </source>
</reference>
<dbReference type="GO" id="GO:0005656">
    <property type="term" value="C:nuclear pre-replicative complex"/>
    <property type="evidence" value="ECO:0007669"/>
    <property type="project" value="TreeGrafter"/>
</dbReference>
<dbReference type="GO" id="GO:0005664">
    <property type="term" value="C:nuclear origin of replication recognition complex"/>
    <property type="evidence" value="ECO:0007669"/>
    <property type="project" value="InterPro"/>
</dbReference>
<dbReference type="GO" id="GO:0031261">
    <property type="term" value="C:DNA replication preinitiation complex"/>
    <property type="evidence" value="ECO:0007669"/>
    <property type="project" value="TreeGrafter"/>
</dbReference>
<name>A0A6P8BC71_PYRGI</name>
<dbReference type="GO" id="GO:0006270">
    <property type="term" value="P:DNA replication initiation"/>
    <property type="evidence" value="ECO:0007669"/>
    <property type="project" value="TreeGrafter"/>
</dbReference>
<dbReference type="GeneID" id="41959874"/>
<comment type="subcellular location">
    <subcellularLocation>
        <location evidence="1">Nucleus</location>
    </subcellularLocation>
</comment>
<proteinExistence type="inferred from homology"/>
<reference evidence="9" key="1">
    <citation type="journal article" date="2019" name="Mol. Biol. Evol.">
        <title>Blast fungal genomes show frequent chromosomal changes, gene gains and losses, and effector gene turnover.</title>
        <authorList>
            <person name="Gomez Luciano L.B."/>
            <person name="Jason Tsai I."/>
            <person name="Chuma I."/>
            <person name="Tosa Y."/>
            <person name="Chen Y.H."/>
            <person name="Li J.Y."/>
            <person name="Li M.Y."/>
            <person name="Jade Lu M.Y."/>
            <person name="Nakayashiki H."/>
            <person name="Li W.H."/>
        </authorList>
    </citation>
    <scope>NUCLEOTIDE SEQUENCE</scope>
    <source>
        <strain evidence="9">NI907</strain>
    </source>
</reference>
<evidence type="ECO:0000313" key="8">
    <source>
        <dbReference type="Proteomes" id="UP000515153"/>
    </source>
</evidence>
<evidence type="ECO:0000256" key="5">
    <source>
        <dbReference type="ARBA" id="ARBA00023242"/>
    </source>
</evidence>
<dbReference type="CDD" id="cd20704">
    <property type="entry name" value="Orc3"/>
    <property type="match status" value="2"/>
</dbReference>
<evidence type="ECO:0000256" key="1">
    <source>
        <dbReference type="ARBA" id="ARBA00004123"/>
    </source>
</evidence>
<feature type="domain" description="Origin recognition complex subunit 3 N-terminal" evidence="6">
    <location>
        <begin position="62"/>
        <end position="384"/>
    </location>
</feature>
<keyword evidence="4" id="KW-0238">DNA-binding</keyword>
<dbReference type="AlphaFoldDB" id="A0A6P8BC71"/>
<keyword evidence="3" id="KW-0235">DNA replication</keyword>
<evidence type="ECO:0000256" key="4">
    <source>
        <dbReference type="ARBA" id="ARBA00023125"/>
    </source>
</evidence>
<evidence type="ECO:0008006" key="10">
    <source>
        <dbReference type="Google" id="ProtNLM"/>
    </source>
</evidence>
<dbReference type="Pfam" id="PF18137">
    <property type="entry name" value="WHD_ORC"/>
    <property type="match status" value="1"/>
</dbReference>
<dbReference type="PANTHER" id="PTHR12748:SF0">
    <property type="entry name" value="ORIGIN RECOGNITION COMPLEX SUBUNIT 3"/>
    <property type="match status" value="1"/>
</dbReference>
<dbReference type="InterPro" id="IPR020795">
    <property type="entry name" value="ORC3"/>
</dbReference>
<evidence type="ECO:0000313" key="9">
    <source>
        <dbReference type="RefSeq" id="XP_030984741.1"/>
    </source>
</evidence>